<comment type="caution">
    <text evidence="1">The sequence shown here is derived from an EMBL/GenBank/DDBJ whole genome shotgun (WGS) entry which is preliminary data.</text>
</comment>
<protein>
    <submittedName>
        <fullName evidence="1">Uncharacterized protein</fullName>
    </submittedName>
</protein>
<gene>
    <name evidence="1" type="ORF">DPMN_159595</name>
</gene>
<reference evidence="1" key="2">
    <citation type="submission" date="2020-11" db="EMBL/GenBank/DDBJ databases">
        <authorList>
            <person name="McCartney M.A."/>
            <person name="Auch B."/>
            <person name="Kono T."/>
            <person name="Mallez S."/>
            <person name="Becker A."/>
            <person name="Gohl D.M."/>
            <person name="Silverstein K.A.T."/>
            <person name="Koren S."/>
            <person name="Bechman K.B."/>
            <person name="Herman A."/>
            <person name="Abrahante J.E."/>
            <person name="Garbe J."/>
        </authorList>
    </citation>
    <scope>NUCLEOTIDE SEQUENCE</scope>
    <source>
        <strain evidence="1">Duluth1</strain>
        <tissue evidence="1">Whole animal</tissue>
    </source>
</reference>
<dbReference type="AlphaFoldDB" id="A0A9D4ELX0"/>
<dbReference type="EMBL" id="JAIWYP010000008">
    <property type="protein sequence ID" value="KAH3781693.1"/>
    <property type="molecule type" value="Genomic_DNA"/>
</dbReference>
<reference evidence="1" key="1">
    <citation type="journal article" date="2019" name="bioRxiv">
        <title>The Genome of the Zebra Mussel, Dreissena polymorpha: A Resource for Invasive Species Research.</title>
        <authorList>
            <person name="McCartney M.A."/>
            <person name="Auch B."/>
            <person name="Kono T."/>
            <person name="Mallez S."/>
            <person name="Zhang Y."/>
            <person name="Obille A."/>
            <person name="Becker A."/>
            <person name="Abrahante J.E."/>
            <person name="Garbe J."/>
            <person name="Badalamenti J.P."/>
            <person name="Herman A."/>
            <person name="Mangelson H."/>
            <person name="Liachko I."/>
            <person name="Sullivan S."/>
            <person name="Sone E.D."/>
            <person name="Koren S."/>
            <person name="Silverstein K.A.T."/>
            <person name="Beckman K.B."/>
            <person name="Gohl D.M."/>
        </authorList>
    </citation>
    <scope>NUCLEOTIDE SEQUENCE</scope>
    <source>
        <strain evidence="1">Duluth1</strain>
        <tissue evidence="1">Whole animal</tissue>
    </source>
</reference>
<organism evidence="1 2">
    <name type="scientific">Dreissena polymorpha</name>
    <name type="common">Zebra mussel</name>
    <name type="synonym">Mytilus polymorpha</name>
    <dbReference type="NCBI Taxonomy" id="45954"/>
    <lineage>
        <taxon>Eukaryota</taxon>
        <taxon>Metazoa</taxon>
        <taxon>Spiralia</taxon>
        <taxon>Lophotrochozoa</taxon>
        <taxon>Mollusca</taxon>
        <taxon>Bivalvia</taxon>
        <taxon>Autobranchia</taxon>
        <taxon>Heteroconchia</taxon>
        <taxon>Euheterodonta</taxon>
        <taxon>Imparidentia</taxon>
        <taxon>Neoheterodontei</taxon>
        <taxon>Myida</taxon>
        <taxon>Dreissenoidea</taxon>
        <taxon>Dreissenidae</taxon>
        <taxon>Dreissena</taxon>
    </lineage>
</organism>
<evidence type="ECO:0000313" key="1">
    <source>
        <dbReference type="EMBL" id="KAH3781693.1"/>
    </source>
</evidence>
<keyword evidence="2" id="KW-1185">Reference proteome</keyword>
<proteinExistence type="predicted"/>
<name>A0A9D4ELX0_DREPO</name>
<accession>A0A9D4ELX0</accession>
<sequence>MEVILDDGSVSKDVNEVLDKWNRDFCTLYSRNDEEHINIIADESDTVNEPLFNDGISIPEVMSVIKDAKLGKACARTKIVHGRTHARTDEAATICSPQNFWEA</sequence>
<evidence type="ECO:0000313" key="2">
    <source>
        <dbReference type="Proteomes" id="UP000828390"/>
    </source>
</evidence>
<dbReference type="Proteomes" id="UP000828390">
    <property type="component" value="Unassembled WGS sequence"/>
</dbReference>